<dbReference type="Gene3D" id="1.10.10.10">
    <property type="entry name" value="Winged helix-like DNA-binding domain superfamily/Winged helix DNA-binding domain"/>
    <property type="match status" value="1"/>
</dbReference>
<dbReference type="SMART" id="SM00862">
    <property type="entry name" value="Trans_reg_C"/>
    <property type="match status" value="1"/>
</dbReference>
<sequence>MAKETILIVEDDEDILQLIKFNVESAGYDAITASDGLEALNKARRHMPDLILLDLMLPGMDGFEVCKELKRGSETGRIPILMLTARGEEVDRIVGLELGADDYVVKPFSPREIILRVRAVLRRNKGEEDVRQSWRREGLSVDMEAHKAEIDDQELLLTATEFKLLSELIRHPGRVLTREQLLNTVWGYEFEGYARTVDTHVRRLRQKLGDYARFVETVRGVGYRFKE</sequence>
<dbReference type="PROSITE" id="PS50110">
    <property type="entry name" value="RESPONSE_REGULATORY"/>
    <property type="match status" value="1"/>
</dbReference>
<dbReference type="InterPro" id="IPR001789">
    <property type="entry name" value="Sig_transdc_resp-reg_receiver"/>
</dbReference>
<keyword evidence="6" id="KW-0804">Transcription</keyword>
<dbReference type="InterPro" id="IPR011006">
    <property type="entry name" value="CheY-like_superfamily"/>
</dbReference>
<protein>
    <recommendedName>
        <fullName evidence="1">Phosphate regulon transcriptional regulatory protein PhoB</fullName>
    </recommendedName>
</protein>
<evidence type="ECO:0000313" key="13">
    <source>
        <dbReference type="Proteomes" id="UP000011922"/>
    </source>
</evidence>
<dbReference type="PATRIC" id="fig|1262666.3.peg.1153"/>
<feature type="domain" description="Response regulatory" evidence="10">
    <location>
        <begin position="5"/>
        <end position="121"/>
    </location>
</feature>
<evidence type="ECO:0000259" key="11">
    <source>
        <dbReference type="PROSITE" id="PS51755"/>
    </source>
</evidence>
<dbReference type="PANTHER" id="PTHR48111:SF4">
    <property type="entry name" value="DNA-BINDING DUAL TRANSCRIPTIONAL REGULATOR OMPR"/>
    <property type="match status" value="1"/>
</dbReference>
<keyword evidence="2 8" id="KW-0597">Phosphoprotein</keyword>
<dbReference type="EMBL" id="AOSV01000010">
    <property type="protein sequence ID" value="EMG38092.1"/>
    <property type="molecule type" value="Genomic_DNA"/>
</dbReference>
<evidence type="ECO:0000313" key="12">
    <source>
        <dbReference type="EMBL" id="EMG38092.1"/>
    </source>
</evidence>
<dbReference type="SUPFAM" id="SSF52172">
    <property type="entry name" value="CheY-like"/>
    <property type="match status" value="1"/>
</dbReference>
<dbReference type="GO" id="GO:0006355">
    <property type="term" value="P:regulation of DNA-templated transcription"/>
    <property type="evidence" value="ECO:0007669"/>
    <property type="project" value="InterPro"/>
</dbReference>
<dbReference type="RefSeq" id="WP_005984936.1">
    <property type="nucleotide sequence ID" value="NZ_AOSV01000010.1"/>
</dbReference>
<keyword evidence="5 9" id="KW-0238">DNA-binding</keyword>
<proteinExistence type="predicted"/>
<dbReference type="OrthoDB" id="368799at2"/>
<dbReference type="Proteomes" id="UP000011922">
    <property type="component" value="Unassembled WGS sequence"/>
</dbReference>
<reference evidence="12 13" key="1">
    <citation type="journal article" date="2013" name="Genome Announc.">
        <title>Draft Genome Sequence for Desulfovibrio africanus Strain PCS.</title>
        <authorList>
            <person name="Brown S.D."/>
            <person name="Utturkar S.M."/>
            <person name="Arkin A.P."/>
            <person name="Deutschbauer A.M."/>
            <person name="Elias D.A."/>
            <person name="Hazen T.C."/>
            <person name="Chakraborty R."/>
        </authorList>
    </citation>
    <scope>NUCLEOTIDE SEQUENCE [LARGE SCALE GENOMIC DNA]</scope>
    <source>
        <strain evidence="12 13">PCS</strain>
    </source>
</reference>
<dbReference type="Gene3D" id="6.10.250.690">
    <property type="match status" value="1"/>
</dbReference>
<dbReference type="Gene3D" id="3.40.50.2300">
    <property type="match status" value="1"/>
</dbReference>
<name>M5PUT1_DESAF</name>
<feature type="modified residue" description="4-aspartylphosphate" evidence="8">
    <location>
        <position position="54"/>
    </location>
</feature>
<comment type="function">
    <text evidence="7">This protein is a positive regulator for the phosphate regulon. Transcription of this operon is positively regulated by PhoB and PhoR when phosphate is limited.</text>
</comment>
<evidence type="ECO:0000256" key="6">
    <source>
        <dbReference type="ARBA" id="ARBA00023163"/>
    </source>
</evidence>
<organism evidence="12 13">
    <name type="scientific">Desulfocurvibacter africanus PCS</name>
    <dbReference type="NCBI Taxonomy" id="1262666"/>
    <lineage>
        <taxon>Bacteria</taxon>
        <taxon>Pseudomonadati</taxon>
        <taxon>Thermodesulfobacteriota</taxon>
        <taxon>Desulfovibrionia</taxon>
        <taxon>Desulfovibrionales</taxon>
        <taxon>Desulfovibrionaceae</taxon>
        <taxon>Desulfocurvibacter</taxon>
    </lineage>
</organism>
<dbReference type="AlphaFoldDB" id="M5PUT1"/>
<dbReference type="FunFam" id="1.10.10.10:FF:000018">
    <property type="entry name" value="DNA-binding response regulator ResD"/>
    <property type="match status" value="1"/>
</dbReference>
<evidence type="ECO:0000256" key="1">
    <source>
        <dbReference type="ARBA" id="ARBA00013332"/>
    </source>
</evidence>
<evidence type="ECO:0000256" key="2">
    <source>
        <dbReference type="ARBA" id="ARBA00022553"/>
    </source>
</evidence>
<evidence type="ECO:0000259" key="10">
    <source>
        <dbReference type="PROSITE" id="PS50110"/>
    </source>
</evidence>
<keyword evidence="4" id="KW-0805">Transcription regulation</keyword>
<dbReference type="PANTHER" id="PTHR48111">
    <property type="entry name" value="REGULATOR OF RPOS"/>
    <property type="match status" value="1"/>
</dbReference>
<dbReference type="CDD" id="cd00383">
    <property type="entry name" value="trans_reg_C"/>
    <property type="match status" value="1"/>
</dbReference>
<feature type="DNA-binding region" description="OmpR/PhoB-type" evidence="9">
    <location>
        <begin position="131"/>
        <end position="227"/>
    </location>
</feature>
<gene>
    <name evidence="12" type="ORF">PCS_01140</name>
</gene>
<dbReference type="GO" id="GO:0000156">
    <property type="term" value="F:phosphorelay response regulator activity"/>
    <property type="evidence" value="ECO:0007669"/>
    <property type="project" value="TreeGrafter"/>
</dbReference>
<dbReference type="InterPro" id="IPR016032">
    <property type="entry name" value="Sig_transdc_resp-reg_C-effctor"/>
</dbReference>
<evidence type="ECO:0000256" key="8">
    <source>
        <dbReference type="PROSITE-ProRule" id="PRU00169"/>
    </source>
</evidence>
<dbReference type="FunFam" id="3.40.50.2300:FF:000001">
    <property type="entry name" value="DNA-binding response regulator PhoB"/>
    <property type="match status" value="1"/>
</dbReference>
<feature type="domain" description="OmpR/PhoB-type" evidence="11">
    <location>
        <begin position="131"/>
        <end position="227"/>
    </location>
</feature>
<dbReference type="SUPFAM" id="SSF46894">
    <property type="entry name" value="C-terminal effector domain of the bipartite response regulators"/>
    <property type="match status" value="1"/>
</dbReference>
<accession>M5PUT1</accession>
<evidence type="ECO:0000256" key="5">
    <source>
        <dbReference type="ARBA" id="ARBA00023125"/>
    </source>
</evidence>
<dbReference type="SMART" id="SM00448">
    <property type="entry name" value="REC"/>
    <property type="match status" value="1"/>
</dbReference>
<dbReference type="GO" id="GO:0032993">
    <property type="term" value="C:protein-DNA complex"/>
    <property type="evidence" value="ECO:0007669"/>
    <property type="project" value="TreeGrafter"/>
</dbReference>
<evidence type="ECO:0000256" key="4">
    <source>
        <dbReference type="ARBA" id="ARBA00023015"/>
    </source>
</evidence>
<dbReference type="InterPro" id="IPR039420">
    <property type="entry name" value="WalR-like"/>
</dbReference>
<comment type="caution">
    <text evidence="12">The sequence shown here is derived from an EMBL/GenBank/DDBJ whole genome shotgun (WGS) entry which is preliminary data.</text>
</comment>
<evidence type="ECO:0000256" key="3">
    <source>
        <dbReference type="ARBA" id="ARBA00023012"/>
    </source>
</evidence>
<dbReference type="Pfam" id="PF00072">
    <property type="entry name" value="Response_reg"/>
    <property type="match status" value="1"/>
</dbReference>
<dbReference type="GO" id="GO:0000976">
    <property type="term" value="F:transcription cis-regulatory region binding"/>
    <property type="evidence" value="ECO:0007669"/>
    <property type="project" value="TreeGrafter"/>
</dbReference>
<keyword evidence="3" id="KW-0902">Two-component regulatory system</keyword>
<dbReference type="PROSITE" id="PS51755">
    <property type="entry name" value="OMPR_PHOB"/>
    <property type="match status" value="1"/>
</dbReference>
<evidence type="ECO:0000256" key="7">
    <source>
        <dbReference type="ARBA" id="ARBA00024735"/>
    </source>
</evidence>
<dbReference type="InterPro" id="IPR036388">
    <property type="entry name" value="WH-like_DNA-bd_sf"/>
</dbReference>
<dbReference type="Pfam" id="PF00486">
    <property type="entry name" value="Trans_reg_C"/>
    <property type="match status" value="1"/>
</dbReference>
<evidence type="ECO:0000256" key="9">
    <source>
        <dbReference type="PROSITE-ProRule" id="PRU01091"/>
    </source>
</evidence>
<dbReference type="GO" id="GO:0005829">
    <property type="term" value="C:cytosol"/>
    <property type="evidence" value="ECO:0007669"/>
    <property type="project" value="TreeGrafter"/>
</dbReference>
<dbReference type="InterPro" id="IPR001867">
    <property type="entry name" value="OmpR/PhoB-type_DNA-bd"/>
</dbReference>